<accession>A0A077GZM1</accession>
<dbReference type="PANTHER" id="PTHR31180:SF3">
    <property type="entry name" value="EXPRESSED SEQUENCE EH456644"/>
    <property type="match status" value="1"/>
</dbReference>
<keyword evidence="2" id="KW-0963">Cytoplasm</keyword>
<dbReference type="GO" id="GO:0005930">
    <property type="term" value="C:axoneme"/>
    <property type="evidence" value="ECO:0007669"/>
    <property type="project" value="UniProtKB-ARBA"/>
</dbReference>
<keyword evidence="5" id="KW-0206">Cytoskeleton</keyword>
<dbReference type="EMBL" id="KJ871070">
    <property type="protein sequence ID" value="AIL82429.1"/>
    <property type="molecule type" value="mRNA"/>
</dbReference>
<sequence>MQSSVDSYPGPPFQSMVRASGLGEIWTHDVEDTKFRQFGWRCTNKENSYANDTLIGNWNEKRFDNAYTKEAKCLPSQHGHYFDSTYDKSYNYQPYEVPKELKHLKEPHSHSFPGHQPEIDNSKLKAIYNSWETTSRSAYVDPRVRLSPTQTPQQSTS</sequence>
<comment type="subcellular location">
    <subcellularLocation>
        <location evidence="1">Cytoplasm</location>
        <location evidence="1">Cytoskeleton</location>
        <location evidence="1">Flagellum axoneme</location>
    </subcellularLocation>
</comment>
<dbReference type="GO" id="GO:0005634">
    <property type="term" value="C:nucleus"/>
    <property type="evidence" value="ECO:0007669"/>
    <property type="project" value="InterPro"/>
</dbReference>
<keyword evidence="6" id="KW-0966">Cell projection</keyword>
<dbReference type="AlphaFoldDB" id="A0A077GZM1"/>
<evidence type="ECO:0000256" key="1">
    <source>
        <dbReference type="ARBA" id="ARBA00004611"/>
    </source>
</evidence>
<protein>
    <submittedName>
        <fullName evidence="9">Uncharacterized protein</fullName>
    </submittedName>
</protein>
<dbReference type="PANTHER" id="PTHR31180">
    <property type="entry name" value="CILIA- AND FLAGELLA-ASSOCIATED PROTEIN 107-RELATED"/>
    <property type="match status" value="1"/>
</dbReference>
<dbReference type="Pfam" id="PF06608">
    <property type="entry name" value="CFAP68"/>
    <property type="match status" value="1"/>
</dbReference>
<dbReference type="RefSeq" id="XP_063439041.1">
    <property type="nucleotide sequence ID" value="XM_063582971.1"/>
</dbReference>
<reference evidence="9" key="1">
    <citation type="journal article" date="2014" name="Aquat. Biol.">
        <title>New SNP markers reveal largely concordant clinal variation across the hybrid zone between Mytilus spp. in the Baltic Sea.</title>
        <authorList>
            <person name="Zbawicka M."/>
            <person name="Sanko T.J."/>
            <person name="Strand J."/>
            <person name="Wenne R."/>
        </authorList>
    </citation>
    <scope>NUCLEOTIDE SEQUENCE</scope>
</reference>
<comment type="subunit">
    <text evidence="8">Microtubule inner protein component of sperm flagellar doublet microtubules.</text>
</comment>
<evidence type="ECO:0000256" key="8">
    <source>
        <dbReference type="ARBA" id="ARBA00046435"/>
    </source>
</evidence>
<organism evidence="9">
    <name type="scientific">Mytilus trossulus</name>
    <name type="common">Blue mussel</name>
    <dbReference type="NCBI Taxonomy" id="6551"/>
    <lineage>
        <taxon>Eukaryota</taxon>
        <taxon>Metazoa</taxon>
        <taxon>Spiralia</taxon>
        <taxon>Lophotrochozoa</taxon>
        <taxon>Mollusca</taxon>
        <taxon>Bivalvia</taxon>
        <taxon>Autobranchia</taxon>
        <taxon>Pteriomorphia</taxon>
        <taxon>Mytilida</taxon>
        <taxon>Mytiloidea</taxon>
        <taxon>Mytilidae</taxon>
        <taxon>Mytilinae</taxon>
        <taxon>Mytilus</taxon>
    </lineage>
</organism>
<evidence type="ECO:0000256" key="6">
    <source>
        <dbReference type="ARBA" id="ARBA00023273"/>
    </source>
</evidence>
<dbReference type="GeneID" id="134720611"/>
<proteinExistence type="evidence at transcript level"/>
<dbReference type="GO" id="GO:0030317">
    <property type="term" value="P:flagellated sperm motility"/>
    <property type="evidence" value="ECO:0007669"/>
    <property type="project" value="InterPro"/>
</dbReference>
<name>A0A077GZM1_MYTTR</name>
<evidence type="ECO:0000256" key="7">
    <source>
        <dbReference type="ARBA" id="ARBA00035003"/>
    </source>
</evidence>
<keyword evidence="3" id="KW-0282">Flagellum</keyword>
<keyword evidence="4" id="KW-0969">Cilium</keyword>
<evidence type="ECO:0000256" key="5">
    <source>
        <dbReference type="ARBA" id="ARBA00023212"/>
    </source>
</evidence>
<evidence type="ECO:0000256" key="2">
    <source>
        <dbReference type="ARBA" id="ARBA00022490"/>
    </source>
</evidence>
<dbReference type="InterPro" id="IPR037662">
    <property type="entry name" value="CFAP68/107"/>
</dbReference>
<evidence type="ECO:0000256" key="4">
    <source>
        <dbReference type="ARBA" id="ARBA00023069"/>
    </source>
</evidence>
<evidence type="ECO:0000256" key="3">
    <source>
        <dbReference type="ARBA" id="ARBA00022846"/>
    </source>
</evidence>
<dbReference type="InterPro" id="IPR009524">
    <property type="entry name" value="CFAP68"/>
</dbReference>
<comment type="function">
    <text evidence="7">Microtubule inner protein (MIP) part of the dynein-decorated doublet microtubules (DMTs) in cilia axoneme, which is required for motile cilia beating.</text>
</comment>
<evidence type="ECO:0000313" key="9">
    <source>
        <dbReference type="EMBL" id="AIL82429.1"/>
    </source>
</evidence>